<dbReference type="EMBL" id="KQ085914">
    <property type="protein sequence ID" value="KLO16618.1"/>
    <property type="molecule type" value="Genomic_DNA"/>
</dbReference>
<organism evidence="2 3">
    <name type="scientific">Schizopora paradoxa</name>
    <dbReference type="NCBI Taxonomy" id="27342"/>
    <lineage>
        <taxon>Eukaryota</taxon>
        <taxon>Fungi</taxon>
        <taxon>Dikarya</taxon>
        <taxon>Basidiomycota</taxon>
        <taxon>Agaricomycotina</taxon>
        <taxon>Agaricomycetes</taxon>
        <taxon>Hymenochaetales</taxon>
        <taxon>Schizoporaceae</taxon>
        <taxon>Schizopora</taxon>
    </lineage>
</organism>
<dbReference type="Proteomes" id="UP000053477">
    <property type="component" value="Unassembled WGS sequence"/>
</dbReference>
<keyword evidence="1" id="KW-0472">Membrane</keyword>
<proteinExistence type="predicted"/>
<keyword evidence="1" id="KW-1133">Transmembrane helix</keyword>
<name>A0A0H2S4M6_9AGAM</name>
<feature type="transmembrane region" description="Helical" evidence="1">
    <location>
        <begin position="71"/>
        <end position="92"/>
    </location>
</feature>
<protein>
    <submittedName>
        <fullName evidence="2">Uncharacterized protein</fullName>
    </submittedName>
</protein>
<keyword evidence="3" id="KW-1185">Reference proteome</keyword>
<evidence type="ECO:0000313" key="2">
    <source>
        <dbReference type="EMBL" id="KLO16618.1"/>
    </source>
</evidence>
<accession>A0A0H2S4M6</accession>
<feature type="transmembrane region" description="Helical" evidence="1">
    <location>
        <begin position="12"/>
        <end position="32"/>
    </location>
</feature>
<dbReference type="AlphaFoldDB" id="A0A0H2S4M6"/>
<sequence length="93" mass="10902">MCLLGFQERRPVGLLYDLIKISFLFSSPFYVFCDPLFTFRSSSERLLIAYFLSGTRRIRRPSFRGPTSSKIFTFLLISLPTLFHTNILLWTLL</sequence>
<reference evidence="2 3" key="1">
    <citation type="submission" date="2015-04" db="EMBL/GenBank/DDBJ databases">
        <title>Complete genome sequence of Schizopora paradoxa KUC8140, a cosmopolitan wood degrader in East Asia.</title>
        <authorList>
            <consortium name="DOE Joint Genome Institute"/>
            <person name="Min B."/>
            <person name="Park H."/>
            <person name="Jang Y."/>
            <person name="Kim J.-J."/>
            <person name="Kim K.H."/>
            <person name="Pangilinan J."/>
            <person name="Lipzen A."/>
            <person name="Riley R."/>
            <person name="Grigoriev I.V."/>
            <person name="Spatafora J.W."/>
            <person name="Choi I.-G."/>
        </authorList>
    </citation>
    <scope>NUCLEOTIDE SEQUENCE [LARGE SCALE GENOMIC DNA]</scope>
    <source>
        <strain evidence="2 3">KUC8140</strain>
    </source>
</reference>
<evidence type="ECO:0000256" key="1">
    <source>
        <dbReference type="SAM" id="Phobius"/>
    </source>
</evidence>
<gene>
    <name evidence="2" type="ORF">SCHPADRAFT_207579</name>
</gene>
<keyword evidence="1" id="KW-0812">Transmembrane</keyword>
<dbReference type="InParanoid" id="A0A0H2S4M6"/>
<evidence type="ECO:0000313" key="3">
    <source>
        <dbReference type="Proteomes" id="UP000053477"/>
    </source>
</evidence>